<dbReference type="KEGG" id="acz:Acaty_c0498"/>
<evidence type="ECO:0000256" key="2">
    <source>
        <dbReference type="ARBA" id="ARBA00022679"/>
    </source>
</evidence>
<keyword evidence="2 3" id="KW-0808">Transferase</keyword>
<dbReference type="Pfam" id="PF03602">
    <property type="entry name" value="Cons_hypoth95"/>
    <property type="match status" value="1"/>
</dbReference>
<proteinExistence type="predicted"/>
<dbReference type="CDD" id="cd02440">
    <property type="entry name" value="AdoMet_MTases"/>
    <property type="match status" value="1"/>
</dbReference>
<dbReference type="InterPro" id="IPR004398">
    <property type="entry name" value="RNA_MeTrfase_RsmD"/>
</dbReference>
<protein>
    <submittedName>
        <fullName evidence="3">Ribosomal RNA small subunit methyltransferase D</fullName>
        <ecNumber evidence="3">2.1.1.-</ecNumber>
    </submittedName>
</protein>
<dbReference type="eggNOG" id="COG0742">
    <property type="taxonomic scope" value="Bacteria"/>
</dbReference>
<accession>A0A059ZRV4</accession>
<dbReference type="EMBL" id="CP005986">
    <property type="protein sequence ID" value="AIA54385.1"/>
    <property type="molecule type" value="Genomic_DNA"/>
</dbReference>
<keyword evidence="1 3" id="KW-0489">Methyltransferase</keyword>
<dbReference type="GO" id="GO:0008168">
    <property type="term" value="F:methyltransferase activity"/>
    <property type="evidence" value="ECO:0007669"/>
    <property type="project" value="UniProtKB-KW"/>
</dbReference>
<dbReference type="InterPro" id="IPR029063">
    <property type="entry name" value="SAM-dependent_MTases_sf"/>
</dbReference>
<dbReference type="InterPro" id="IPR002052">
    <property type="entry name" value="DNA_methylase_N6_adenine_CS"/>
</dbReference>
<organism evidence="3 4">
    <name type="scientific">Acidithiobacillus caldus (strain ATCC 51756 / DSM 8584 / KU)</name>
    <dbReference type="NCBI Taxonomy" id="637389"/>
    <lineage>
        <taxon>Bacteria</taxon>
        <taxon>Pseudomonadati</taxon>
        <taxon>Pseudomonadota</taxon>
        <taxon>Acidithiobacillia</taxon>
        <taxon>Acidithiobacillales</taxon>
        <taxon>Acidithiobacillaceae</taxon>
        <taxon>Acidithiobacillus</taxon>
    </lineage>
</organism>
<dbReference type="SUPFAM" id="SSF53335">
    <property type="entry name" value="S-adenosyl-L-methionine-dependent methyltransferases"/>
    <property type="match status" value="1"/>
</dbReference>
<dbReference type="Proteomes" id="UP000005522">
    <property type="component" value="Chromosome"/>
</dbReference>
<dbReference type="HOGENOM" id="CLU_075826_2_2_6"/>
<dbReference type="AlphaFoldDB" id="A0A059ZRV4"/>
<reference evidence="3 4" key="1">
    <citation type="journal article" date="2009" name="J. Bacteriol.">
        <title>Draft genome sequence of the extremely acidophilic bacterium Acidithiobacillus caldus ATCC 51756 reveals metabolic versatility in the genus Acidithiobacillus.</title>
        <authorList>
            <person name="Valdes J."/>
            <person name="Quatrini R."/>
            <person name="Hallberg K."/>
            <person name="Dopson M."/>
            <person name="Valenzuela P.D."/>
            <person name="Holmes D.S."/>
        </authorList>
    </citation>
    <scope>NUCLEOTIDE SEQUENCE [LARGE SCALE GENOMIC DNA]</scope>
    <source>
        <strain evidence="4">ATCC 51756 / DSM 8584 / KU</strain>
    </source>
</reference>
<dbReference type="GO" id="GO:0031167">
    <property type="term" value="P:rRNA methylation"/>
    <property type="evidence" value="ECO:0007669"/>
    <property type="project" value="InterPro"/>
</dbReference>
<dbReference type="PROSITE" id="PS00092">
    <property type="entry name" value="N6_MTASE"/>
    <property type="match status" value="1"/>
</dbReference>
<dbReference type="PIRSF" id="PIRSF004553">
    <property type="entry name" value="CHP00095"/>
    <property type="match status" value="1"/>
</dbReference>
<dbReference type="EC" id="2.1.1.-" evidence="3"/>
<dbReference type="GO" id="GO:0003676">
    <property type="term" value="F:nucleic acid binding"/>
    <property type="evidence" value="ECO:0007669"/>
    <property type="project" value="InterPro"/>
</dbReference>
<evidence type="ECO:0000313" key="4">
    <source>
        <dbReference type="Proteomes" id="UP000005522"/>
    </source>
</evidence>
<evidence type="ECO:0000313" key="3">
    <source>
        <dbReference type="EMBL" id="AIA54385.1"/>
    </source>
</evidence>
<sequence length="165" mass="18546">MRPTPGIVRERLFNWLGAAVQGARVLDLFAGTGALALEAWSRGAAQVCLVEKLPRHRDLLRANLAACACPESALCGHDALVFLKQCRQGFDIVLLDPPFHQDWPRRVQASLFASPALAQARWLYLESAVDEVWPEDSLPQDWSLHRHGHCGDSHYHLYHRHEVSP</sequence>
<evidence type="ECO:0000256" key="1">
    <source>
        <dbReference type="ARBA" id="ARBA00022603"/>
    </source>
</evidence>
<gene>
    <name evidence="3" type="ORF">Acaty_c0498</name>
</gene>
<name>A0A059ZRV4_ACICK</name>
<dbReference type="Gene3D" id="3.40.50.150">
    <property type="entry name" value="Vaccinia Virus protein VP39"/>
    <property type="match status" value="1"/>
</dbReference>
<dbReference type="PANTHER" id="PTHR43542:SF1">
    <property type="entry name" value="METHYLTRANSFERASE"/>
    <property type="match status" value="1"/>
</dbReference>
<dbReference type="PANTHER" id="PTHR43542">
    <property type="entry name" value="METHYLTRANSFERASE"/>
    <property type="match status" value="1"/>
</dbReference>